<proteinExistence type="predicted"/>
<dbReference type="SUPFAM" id="SSF56954">
    <property type="entry name" value="Outer membrane efflux proteins (OEP)"/>
    <property type="match status" value="1"/>
</dbReference>
<dbReference type="OrthoDB" id="5607838at2"/>
<dbReference type="Proteomes" id="UP000281112">
    <property type="component" value="Unassembled WGS sequence"/>
</dbReference>
<gene>
    <name evidence="2" type="ORF">EES38_12960</name>
</gene>
<dbReference type="InterPro" id="IPR010131">
    <property type="entry name" value="MdtP/NodT-like"/>
</dbReference>
<dbReference type="RefSeq" id="WP_124937623.1">
    <property type="nucleotide sequence ID" value="NZ_RJVQ01000005.1"/>
</dbReference>
<feature type="chain" id="PRO_5017946325" evidence="1">
    <location>
        <begin position="23"/>
        <end position="454"/>
    </location>
</feature>
<keyword evidence="3" id="KW-1185">Reference proteome</keyword>
<accession>A0A3N9TET0</accession>
<reference evidence="2 3" key="1">
    <citation type="submission" date="2018-11" db="EMBL/GenBank/DDBJ databases">
        <title>Vibrio LJC006 sp. nov., isolated from seawater during the bloom of the enteromorpha.</title>
        <authorList>
            <person name="Liang J."/>
        </authorList>
    </citation>
    <scope>NUCLEOTIDE SEQUENCE [LARGE SCALE GENOMIC DNA]</scope>
    <source>
        <strain evidence="2 3">LJC006</strain>
    </source>
</reference>
<feature type="signal peptide" evidence="1">
    <location>
        <begin position="1"/>
        <end position="22"/>
    </location>
</feature>
<name>A0A3N9TET0_9VIBR</name>
<protein>
    <submittedName>
        <fullName evidence="2">Copper transporter</fullName>
    </submittedName>
</protein>
<dbReference type="PANTHER" id="PTHR30203">
    <property type="entry name" value="OUTER MEMBRANE CATION EFFLUX PROTEIN"/>
    <property type="match status" value="1"/>
</dbReference>
<evidence type="ECO:0000313" key="3">
    <source>
        <dbReference type="Proteomes" id="UP000281112"/>
    </source>
</evidence>
<evidence type="ECO:0000313" key="2">
    <source>
        <dbReference type="EMBL" id="RQW62629.1"/>
    </source>
</evidence>
<dbReference type="GO" id="GO:0015562">
    <property type="term" value="F:efflux transmembrane transporter activity"/>
    <property type="evidence" value="ECO:0007669"/>
    <property type="project" value="InterPro"/>
</dbReference>
<sequence>MNKLLKWTPIAFSVLLAMQVNANSQVKTHDAITTMEVSESTLILNQLIEHAIKNDLKRSSLIEQSKAILEQGISNATFMDPKLRLGAANVPVDTWTLTDDAMTNLVVGIGQQFPRGNTLDLEKQKSQHQSQSSELSAELRSVNVARVVCQMWLKLGYLDYVERNLNQRIELQQQLVQFNQTNYSLGKKSAQEVLNSELAISRLEEKRDANFQLRQQSISQLSEWLGVNWNQSQLATQASNQVSLPKIEPLLSSLTVGDHYPLFRQHPLVEIAEKMIAVKETEVAIKRENFKPQFGVEVSYGYRQANSMNGGEASDVVSAFVTLDVPLFTKNKQDKALSASQLQLGASRLDRDLLLQNINAKVNDIIARYEGLNTRSERYRKELIPQSSSRVNAVQRAYDANTASFSELVATRQDHLALQLEYQNLITERSQAKADLAYWLNGFAFEPSSSQVQF</sequence>
<dbReference type="Gene3D" id="1.20.1600.10">
    <property type="entry name" value="Outer membrane efflux proteins (OEP)"/>
    <property type="match status" value="1"/>
</dbReference>
<keyword evidence="1" id="KW-0732">Signal</keyword>
<comment type="caution">
    <text evidence="2">The sequence shown here is derived from an EMBL/GenBank/DDBJ whole genome shotgun (WGS) entry which is preliminary data.</text>
</comment>
<evidence type="ECO:0000256" key="1">
    <source>
        <dbReference type="SAM" id="SignalP"/>
    </source>
</evidence>
<organism evidence="2 3">
    <name type="scientific">Vibrio viridaestus</name>
    <dbReference type="NCBI Taxonomy" id="2487322"/>
    <lineage>
        <taxon>Bacteria</taxon>
        <taxon>Pseudomonadati</taxon>
        <taxon>Pseudomonadota</taxon>
        <taxon>Gammaproteobacteria</taxon>
        <taxon>Vibrionales</taxon>
        <taxon>Vibrionaceae</taxon>
        <taxon>Vibrio</taxon>
    </lineage>
</organism>
<dbReference type="AlphaFoldDB" id="A0A3N9TET0"/>
<dbReference type="EMBL" id="RJVQ01000005">
    <property type="protein sequence ID" value="RQW62629.1"/>
    <property type="molecule type" value="Genomic_DNA"/>
</dbReference>